<protein>
    <submittedName>
        <fullName evidence="1">Uncharacterized protein</fullName>
    </submittedName>
</protein>
<dbReference type="EMBL" id="SHNN01000004">
    <property type="protein sequence ID" value="MCX2982796.1"/>
    <property type="molecule type" value="Genomic_DNA"/>
</dbReference>
<organism evidence="1 2">
    <name type="scientific">Candidatus Litorirhabdus singularis</name>
    <dbReference type="NCBI Taxonomy" id="2518993"/>
    <lineage>
        <taxon>Bacteria</taxon>
        <taxon>Pseudomonadati</taxon>
        <taxon>Pseudomonadota</taxon>
        <taxon>Gammaproteobacteria</taxon>
        <taxon>Cellvibrionales</taxon>
        <taxon>Halieaceae</taxon>
        <taxon>Candidatus Litorirhabdus</taxon>
    </lineage>
</organism>
<evidence type="ECO:0000313" key="1">
    <source>
        <dbReference type="EMBL" id="MCX2982796.1"/>
    </source>
</evidence>
<name>A0ABT3TKE6_9GAMM</name>
<accession>A0ABT3TKE6</accession>
<dbReference type="Proteomes" id="UP001143362">
    <property type="component" value="Unassembled WGS sequence"/>
</dbReference>
<proteinExistence type="predicted"/>
<reference evidence="1" key="1">
    <citation type="submission" date="2019-02" db="EMBL/GenBank/DDBJ databases">
        <authorList>
            <person name="Li S.-H."/>
        </authorList>
    </citation>
    <scope>NUCLEOTIDE SEQUENCE</scope>
    <source>
        <strain evidence="1">IMCC14734</strain>
    </source>
</reference>
<sequence length="83" mass="9067">MAAKTRVLRHAGSGGSTQKIVENAQTNFTDLSRGRFYAGRIVLVNIVVLQLFKRRQRVGLCQRCMPPAANGRADQIEGLVAAL</sequence>
<evidence type="ECO:0000313" key="2">
    <source>
        <dbReference type="Proteomes" id="UP001143362"/>
    </source>
</evidence>
<gene>
    <name evidence="1" type="ORF">EYC98_18190</name>
</gene>
<comment type="caution">
    <text evidence="1">The sequence shown here is derived from an EMBL/GenBank/DDBJ whole genome shotgun (WGS) entry which is preliminary data.</text>
</comment>
<keyword evidence="2" id="KW-1185">Reference proteome</keyword>